<comment type="caution">
    <text evidence="1">The sequence shown here is derived from an EMBL/GenBank/DDBJ whole genome shotgun (WGS) entry which is preliminary data.</text>
</comment>
<dbReference type="EMBL" id="JACVEL010000001">
    <property type="protein sequence ID" value="MBC9810895.1"/>
    <property type="molecule type" value="Genomic_DNA"/>
</dbReference>
<gene>
    <name evidence="1" type="ORF">H9Y05_00255</name>
</gene>
<dbReference type="SUPFAM" id="SSF69360">
    <property type="entry name" value="Cell wall binding repeat"/>
    <property type="match status" value="2"/>
</dbReference>
<dbReference type="PANTHER" id="PTHR37841">
    <property type="entry name" value="GLR2918 PROTEIN"/>
    <property type="match status" value="1"/>
</dbReference>
<dbReference type="InterPro" id="IPR032774">
    <property type="entry name" value="WG_beta_rep"/>
</dbReference>
<dbReference type="Proteomes" id="UP000652681">
    <property type="component" value="Unassembled WGS sequence"/>
</dbReference>
<sequence length="420" mass="46791">MDFLLITGSANNLKKKEFVSLTTATILKMEKIEKRMDMKNKIVVVLLQLALLQSCGYGNPGKENGKPLHAPEQENTDNAPLAAYKHVYSFQEGFAIVSVDKKHGFIDKKGNNVIPCKYDYAHDFSNGFARIEQKGKYGFIDKSGKEITPAKYDFAADFQHGRALVKLDGKWGFIDKSGAEIIPVIYDDASDFSEELTTVKDNDRWFIIDTLNNRKPVSHNCTSLSSFHDGLASIEIAGKSGCINKQGKIVIPPTYTYVFFFNDSLAMVELNEQHGFINRKGKVVVPLLYDNFPHFSDGLAAVSLNDKYGFIDKTGKVVIPMQYSNVFSFYDGLAGVYIDGKIGCINKKGELVIPAVYDQIEAGEGVIGMIAGEKGQFFDLQGNVLFPEVYEDLYGFSDGAALVKQNGNWFFIDKQGRRLF</sequence>
<name>A0A8J6PCY8_9FLAO</name>
<accession>A0A8J6PCY8</accession>
<evidence type="ECO:0000313" key="2">
    <source>
        <dbReference type="Proteomes" id="UP000652681"/>
    </source>
</evidence>
<evidence type="ECO:0000313" key="1">
    <source>
        <dbReference type="EMBL" id="MBC9810895.1"/>
    </source>
</evidence>
<organism evidence="1 2">
    <name type="scientific">Taishania pollutisoli</name>
    <dbReference type="NCBI Taxonomy" id="2766479"/>
    <lineage>
        <taxon>Bacteria</taxon>
        <taxon>Pseudomonadati</taxon>
        <taxon>Bacteroidota</taxon>
        <taxon>Flavobacteriia</taxon>
        <taxon>Flavobacteriales</taxon>
        <taxon>Crocinitomicaceae</taxon>
        <taxon>Taishania</taxon>
    </lineage>
</organism>
<dbReference type="PANTHER" id="PTHR37841:SF1">
    <property type="entry name" value="DUF3298 DOMAIN-CONTAINING PROTEIN"/>
    <property type="match status" value="1"/>
</dbReference>
<protein>
    <submittedName>
        <fullName evidence="1">WG repeat-containing protein</fullName>
    </submittedName>
</protein>
<reference evidence="1" key="1">
    <citation type="submission" date="2020-09" db="EMBL/GenBank/DDBJ databases">
        <title>Taishania pollutisoli gen. nov., sp. nov., Isolated from Tetrabromobisphenol A-Contaminated Soil.</title>
        <authorList>
            <person name="Chen Q."/>
        </authorList>
    </citation>
    <scope>NUCLEOTIDE SEQUENCE</scope>
    <source>
        <strain evidence="1">CZZ-1</strain>
    </source>
</reference>
<dbReference type="AlphaFoldDB" id="A0A8J6PCY8"/>
<keyword evidence="2" id="KW-1185">Reference proteome</keyword>
<dbReference type="RefSeq" id="WP_216713177.1">
    <property type="nucleotide sequence ID" value="NZ_JACVEL010000001.1"/>
</dbReference>
<dbReference type="Pfam" id="PF14903">
    <property type="entry name" value="WG_beta_rep"/>
    <property type="match status" value="7"/>
</dbReference>
<proteinExistence type="predicted"/>